<organism evidence="2 3">
    <name type="scientific">Trapa incisa</name>
    <dbReference type="NCBI Taxonomy" id="236973"/>
    <lineage>
        <taxon>Eukaryota</taxon>
        <taxon>Viridiplantae</taxon>
        <taxon>Streptophyta</taxon>
        <taxon>Embryophyta</taxon>
        <taxon>Tracheophyta</taxon>
        <taxon>Spermatophyta</taxon>
        <taxon>Magnoliopsida</taxon>
        <taxon>eudicotyledons</taxon>
        <taxon>Gunneridae</taxon>
        <taxon>Pentapetalae</taxon>
        <taxon>rosids</taxon>
        <taxon>malvids</taxon>
        <taxon>Myrtales</taxon>
        <taxon>Lythraceae</taxon>
        <taxon>Trapa</taxon>
    </lineage>
</organism>
<dbReference type="InterPro" id="IPR045001">
    <property type="entry name" value="DRG"/>
</dbReference>
<evidence type="ECO:0000313" key="2">
    <source>
        <dbReference type="EMBL" id="KAK4774106.1"/>
    </source>
</evidence>
<dbReference type="PANTHER" id="PTHR43127">
    <property type="entry name" value="DEVELOPMENTALLY-REGULATED GTP-BINDING PROTEIN 2"/>
    <property type="match status" value="1"/>
</dbReference>
<dbReference type="PRINTS" id="PR00326">
    <property type="entry name" value="GTP1OBG"/>
</dbReference>
<dbReference type="AlphaFoldDB" id="A0AAN7QQT2"/>
<dbReference type="Pfam" id="PF01926">
    <property type="entry name" value="MMR_HSR1"/>
    <property type="match status" value="1"/>
</dbReference>
<reference evidence="2 3" key="1">
    <citation type="journal article" date="2023" name="Hortic Res">
        <title>Pangenome of water caltrop reveals structural variations and asymmetric subgenome divergence after allopolyploidization.</title>
        <authorList>
            <person name="Zhang X."/>
            <person name="Chen Y."/>
            <person name="Wang L."/>
            <person name="Yuan Y."/>
            <person name="Fang M."/>
            <person name="Shi L."/>
            <person name="Lu R."/>
            <person name="Comes H.P."/>
            <person name="Ma Y."/>
            <person name="Chen Y."/>
            <person name="Huang G."/>
            <person name="Zhou Y."/>
            <person name="Zheng Z."/>
            <person name="Qiu Y."/>
        </authorList>
    </citation>
    <scope>NUCLEOTIDE SEQUENCE [LARGE SCALE GENOMIC DNA]</scope>
    <source>
        <tissue evidence="2">Roots</tissue>
    </source>
</reference>
<dbReference type="InterPro" id="IPR006073">
    <property type="entry name" value="GTP-bd"/>
</dbReference>
<comment type="caution">
    <text evidence="2">The sequence shown here is derived from an EMBL/GenBank/DDBJ whole genome shotgun (WGS) entry which is preliminary data.</text>
</comment>
<dbReference type="GO" id="GO:0003924">
    <property type="term" value="F:GTPase activity"/>
    <property type="evidence" value="ECO:0007669"/>
    <property type="project" value="InterPro"/>
</dbReference>
<evidence type="ECO:0000259" key="1">
    <source>
        <dbReference type="Pfam" id="PF01926"/>
    </source>
</evidence>
<gene>
    <name evidence="2" type="ORF">SAY87_029125</name>
</gene>
<accession>A0AAN7QQT2</accession>
<dbReference type="InterPro" id="IPR027417">
    <property type="entry name" value="P-loop_NTPase"/>
</dbReference>
<name>A0AAN7QQT2_9MYRT</name>
<keyword evidence="3" id="KW-1185">Reference proteome</keyword>
<dbReference type="EMBL" id="JAXIOK010000004">
    <property type="protein sequence ID" value="KAK4774106.1"/>
    <property type="molecule type" value="Genomic_DNA"/>
</dbReference>
<dbReference type="SUPFAM" id="SSF52540">
    <property type="entry name" value="P-loop containing nucleoside triphosphate hydrolases"/>
    <property type="match status" value="1"/>
</dbReference>
<protein>
    <recommendedName>
        <fullName evidence="1">G domain-containing protein</fullName>
    </recommendedName>
</protein>
<feature type="domain" description="G" evidence="1">
    <location>
        <begin position="106"/>
        <end position="203"/>
    </location>
</feature>
<proteinExistence type="predicted"/>
<dbReference type="Proteomes" id="UP001345219">
    <property type="component" value="Chromosome 22"/>
</dbReference>
<dbReference type="GO" id="GO:0005525">
    <property type="term" value="F:GTP binding"/>
    <property type="evidence" value="ECO:0007669"/>
    <property type="project" value="InterPro"/>
</dbReference>
<sequence length="235" mass="26092">MGIIEKIKGIEAEMAQTQKNKATVPFRSTQSQDSKAEDTIVGPFKVKKLPVMHILESEYLDFFSFSVINLYLFAGLEISCLEESFPRETTYMDSFGRCGEVNTLTMVTGTHSKAASYELTTLTCNSGIIHYNDTKIQLLDLPGIIEGASEGTKEAGDDMPKHFLCMLNSDCFVIDVAKYSDTVLMVLDASKSEGHRQILIKELEAVGLHLNKRLPQIYFKKKTGGISFNSTVPLT</sequence>
<dbReference type="Gene3D" id="6.10.140.1070">
    <property type="match status" value="1"/>
</dbReference>
<dbReference type="Gene3D" id="3.40.50.300">
    <property type="entry name" value="P-loop containing nucleotide triphosphate hydrolases"/>
    <property type="match status" value="1"/>
</dbReference>
<evidence type="ECO:0000313" key="3">
    <source>
        <dbReference type="Proteomes" id="UP001345219"/>
    </source>
</evidence>